<proteinExistence type="predicted"/>
<sequence length="160" mass="18312">MWSSILLHDLEVVSFYESANSSQPRPSFLRRLFTRSRKKGTSKKSKSKQMITNNLRNLTPTVTFDHSSLAHLSKHHDDRVVFSWLPDVTSDKSINGNQKPKRLKRSSYRKSSRSSSLTSPNSFKDTVSWSTTQRMVLCAIVFEEFCKELAALCVEHSARS</sequence>
<feature type="region of interest" description="Disordered" evidence="1">
    <location>
        <begin position="93"/>
        <end position="124"/>
    </location>
</feature>
<feature type="compositionally biased region" description="Basic residues" evidence="1">
    <location>
        <begin position="99"/>
        <end position="112"/>
    </location>
</feature>
<gene>
    <name evidence="2" type="ORF">EG68_02961</name>
</gene>
<dbReference type="EMBL" id="JTDE01001230">
    <property type="protein sequence ID" value="KAF7259375.1"/>
    <property type="molecule type" value="Genomic_DNA"/>
</dbReference>
<feature type="region of interest" description="Disordered" evidence="1">
    <location>
        <begin position="33"/>
        <end position="52"/>
    </location>
</feature>
<reference evidence="2" key="1">
    <citation type="submission" date="2019-07" db="EMBL/GenBank/DDBJ databases">
        <title>Annotation for the trematode Paragonimus miyazaki's.</title>
        <authorList>
            <person name="Choi Y.-J."/>
        </authorList>
    </citation>
    <scope>NUCLEOTIDE SEQUENCE</scope>
    <source>
        <strain evidence="2">Japan</strain>
    </source>
</reference>
<keyword evidence="3" id="KW-1185">Reference proteome</keyword>
<feature type="compositionally biased region" description="Low complexity" evidence="1">
    <location>
        <begin position="113"/>
        <end position="122"/>
    </location>
</feature>
<accession>A0A8S9YWA0</accession>
<dbReference type="Pfam" id="PF19311">
    <property type="entry name" value="KELAA"/>
    <property type="match status" value="1"/>
</dbReference>
<evidence type="ECO:0000313" key="3">
    <source>
        <dbReference type="Proteomes" id="UP000822476"/>
    </source>
</evidence>
<organism evidence="2 3">
    <name type="scientific">Paragonimus skrjabini miyazakii</name>
    <dbReference type="NCBI Taxonomy" id="59628"/>
    <lineage>
        <taxon>Eukaryota</taxon>
        <taxon>Metazoa</taxon>
        <taxon>Spiralia</taxon>
        <taxon>Lophotrochozoa</taxon>
        <taxon>Platyhelminthes</taxon>
        <taxon>Trematoda</taxon>
        <taxon>Digenea</taxon>
        <taxon>Plagiorchiida</taxon>
        <taxon>Troglotremata</taxon>
        <taxon>Troglotrematidae</taxon>
        <taxon>Paragonimus</taxon>
    </lineage>
</organism>
<dbReference type="AlphaFoldDB" id="A0A8S9YWA0"/>
<dbReference type="OrthoDB" id="6265684at2759"/>
<dbReference type="InterPro" id="IPR045668">
    <property type="entry name" value="FHIP_KELAA_motif"/>
</dbReference>
<protein>
    <submittedName>
        <fullName evidence="2">Uncharacterized protein</fullName>
    </submittedName>
</protein>
<dbReference type="Proteomes" id="UP000822476">
    <property type="component" value="Unassembled WGS sequence"/>
</dbReference>
<comment type="caution">
    <text evidence="2">The sequence shown here is derived from an EMBL/GenBank/DDBJ whole genome shotgun (WGS) entry which is preliminary data.</text>
</comment>
<name>A0A8S9YWA0_9TREM</name>
<evidence type="ECO:0000313" key="2">
    <source>
        <dbReference type="EMBL" id="KAF7259375.1"/>
    </source>
</evidence>
<feature type="compositionally biased region" description="Basic residues" evidence="1">
    <location>
        <begin position="33"/>
        <end position="47"/>
    </location>
</feature>
<evidence type="ECO:0000256" key="1">
    <source>
        <dbReference type="SAM" id="MobiDB-lite"/>
    </source>
</evidence>